<dbReference type="Pfam" id="PF01121">
    <property type="entry name" value="CoaE"/>
    <property type="match status" value="1"/>
</dbReference>
<keyword evidence="5 7" id="KW-0808">Transferase</keyword>
<evidence type="ECO:0000313" key="8">
    <source>
        <dbReference type="Proteomes" id="UP001253545"/>
    </source>
</evidence>
<evidence type="ECO:0000313" key="7">
    <source>
        <dbReference type="EMBL" id="MDT0593513.1"/>
    </source>
</evidence>
<dbReference type="PROSITE" id="PS51219">
    <property type="entry name" value="DPCK"/>
    <property type="match status" value="1"/>
</dbReference>
<dbReference type="GO" id="GO:0004140">
    <property type="term" value="F:dephospho-CoA kinase activity"/>
    <property type="evidence" value="ECO:0007669"/>
    <property type="project" value="UniProtKB-EC"/>
</dbReference>
<dbReference type="InterPro" id="IPR001977">
    <property type="entry name" value="Depp_CoAkinase"/>
</dbReference>
<comment type="pathway">
    <text evidence="5">Cofactor biosynthesis; coenzyme A biosynthesis; CoA from (R)-pantothenate: step 5/5.</text>
</comment>
<dbReference type="InterPro" id="IPR027417">
    <property type="entry name" value="P-loop_NTPase"/>
</dbReference>
<keyword evidence="4 5" id="KW-0173">Coenzyme A biosynthesis</keyword>
<evidence type="ECO:0000256" key="6">
    <source>
        <dbReference type="NCBIfam" id="TIGR00152"/>
    </source>
</evidence>
<dbReference type="Gene3D" id="3.40.50.300">
    <property type="entry name" value="P-loop containing nucleotide triphosphate hydrolases"/>
    <property type="match status" value="1"/>
</dbReference>
<evidence type="ECO:0000256" key="2">
    <source>
        <dbReference type="ARBA" id="ARBA00022741"/>
    </source>
</evidence>
<dbReference type="Proteomes" id="UP001253545">
    <property type="component" value="Unassembled WGS sequence"/>
</dbReference>
<keyword evidence="8" id="KW-1185">Reference proteome</keyword>
<dbReference type="PANTHER" id="PTHR10695:SF46">
    <property type="entry name" value="BIFUNCTIONAL COENZYME A SYNTHASE-RELATED"/>
    <property type="match status" value="1"/>
</dbReference>
<keyword evidence="2 5" id="KW-0547">Nucleotide-binding</keyword>
<dbReference type="HAMAP" id="MF_00376">
    <property type="entry name" value="Dephospho_CoA_kinase"/>
    <property type="match status" value="1"/>
</dbReference>
<comment type="subcellular location">
    <subcellularLocation>
        <location evidence="5">Cytoplasm</location>
    </subcellularLocation>
</comment>
<dbReference type="EMBL" id="JAVRHX010000001">
    <property type="protein sequence ID" value="MDT0593513.1"/>
    <property type="molecule type" value="Genomic_DNA"/>
</dbReference>
<keyword evidence="5" id="KW-0963">Cytoplasm</keyword>
<comment type="caution">
    <text evidence="7">The sequence shown here is derived from an EMBL/GenBank/DDBJ whole genome shotgun (WGS) entry which is preliminary data.</text>
</comment>
<proteinExistence type="inferred from homology"/>
<keyword evidence="5 7" id="KW-0418">Kinase</keyword>
<reference evidence="7 8" key="1">
    <citation type="submission" date="2023-09" db="EMBL/GenBank/DDBJ databases">
        <authorList>
            <person name="Rey-Velasco X."/>
        </authorList>
    </citation>
    <scope>NUCLEOTIDE SEQUENCE [LARGE SCALE GENOMIC DNA]</scope>
    <source>
        <strain evidence="7 8">P117</strain>
    </source>
</reference>
<comment type="similarity">
    <text evidence="1 5">Belongs to the CoaE family.</text>
</comment>
<name>A0ABU2ZN96_9ALTE</name>
<evidence type="ECO:0000256" key="1">
    <source>
        <dbReference type="ARBA" id="ARBA00009018"/>
    </source>
</evidence>
<evidence type="ECO:0000256" key="4">
    <source>
        <dbReference type="ARBA" id="ARBA00022993"/>
    </source>
</evidence>
<comment type="function">
    <text evidence="5">Catalyzes the phosphorylation of the 3'-hydroxyl group of dephosphocoenzyme A to form coenzyme A.</text>
</comment>
<sequence>MLTPEQLQHKYIVGLSGGIGSGKTSVSNLFAKFGVDIIDADVVAREVVEPGTAGLTALIEKFSKHILSKDGSLDRSKLRKIAFADEASKNALNNILHPIIREGMLQQLSASKSTYCILVAPLLFENGLQKLTDRTLVVDASEQQQLNRTLLRDGGQKETIENIIAAQIERNQRCKMADDIIDNSGNMDSLEESVTRLHKKYLEFSALKLKKSK</sequence>
<keyword evidence="3 5" id="KW-0067">ATP-binding</keyword>
<dbReference type="EC" id="2.7.1.24" evidence="5 6"/>
<dbReference type="PANTHER" id="PTHR10695">
    <property type="entry name" value="DEPHOSPHO-COA KINASE-RELATED"/>
    <property type="match status" value="1"/>
</dbReference>
<dbReference type="SUPFAM" id="SSF52540">
    <property type="entry name" value="P-loop containing nucleoside triphosphate hydrolases"/>
    <property type="match status" value="1"/>
</dbReference>
<comment type="catalytic activity">
    <reaction evidence="5">
        <text>3'-dephospho-CoA + ATP = ADP + CoA + H(+)</text>
        <dbReference type="Rhea" id="RHEA:18245"/>
        <dbReference type="ChEBI" id="CHEBI:15378"/>
        <dbReference type="ChEBI" id="CHEBI:30616"/>
        <dbReference type="ChEBI" id="CHEBI:57287"/>
        <dbReference type="ChEBI" id="CHEBI:57328"/>
        <dbReference type="ChEBI" id="CHEBI:456216"/>
        <dbReference type="EC" id="2.7.1.24"/>
    </reaction>
</comment>
<organism evidence="7 8">
    <name type="scientific">Glaciecola petra</name>
    <dbReference type="NCBI Taxonomy" id="3075602"/>
    <lineage>
        <taxon>Bacteria</taxon>
        <taxon>Pseudomonadati</taxon>
        <taxon>Pseudomonadota</taxon>
        <taxon>Gammaproteobacteria</taxon>
        <taxon>Alteromonadales</taxon>
        <taxon>Alteromonadaceae</taxon>
        <taxon>Glaciecola</taxon>
    </lineage>
</organism>
<feature type="binding site" evidence="5">
    <location>
        <begin position="20"/>
        <end position="25"/>
    </location>
    <ligand>
        <name>ATP</name>
        <dbReference type="ChEBI" id="CHEBI:30616"/>
    </ligand>
</feature>
<evidence type="ECO:0000256" key="5">
    <source>
        <dbReference type="HAMAP-Rule" id="MF_00376"/>
    </source>
</evidence>
<dbReference type="CDD" id="cd02022">
    <property type="entry name" value="DPCK"/>
    <property type="match status" value="1"/>
</dbReference>
<dbReference type="NCBIfam" id="TIGR00152">
    <property type="entry name" value="dephospho-CoA kinase"/>
    <property type="match status" value="1"/>
</dbReference>
<evidence type="ECO:0000256" key="3">
    <source>
        <dbReference type="ARBA" id="ARBA00022840"/>
    </source>
</evidence>
<protein>
    <recommendedName>
        <fullName evidence="5 6">Dephospho-CoA kinase</fullName>
        <ecNumber evidence="5 6">2.7.1.24</ecNumber>
    </recommendedName>
    <alternativeName>
        <fullName evidence="5">Dephosphocoenzyme A kinase</fullName>
    </alternativeName>
</protein>
<gene>
    <name evidence="5 7" type="primary">coaE</name>
    <name evidence="7" type="ORF">RM552_01480</name>
</gene>
<accession>A0ABU2ZN96</accession>